<keyword evidence="4 6" id="KW-0012">Acyltransferase</keyword>
<dbReference type="AlphaFoldDB" id="A0A2Z2NTJ4"/>
<sequence length="324" mass="33928">MDIYFKECVVTFAVVFPGQGAQSVGMLAELAAEYSSIQATFAEASEVLGQDLWQLAQNGPAETLSDTRITQPLMFTSGVAIWRVMRESGLPTPSVFAGHSLGEFSAMVAADILSFADGLTLVKRRAELMASAVPEGQGGMAALIGMDDQAVIDLCASVSGERISEAVNFNAPGQVAISGHLDALEKTVALAREQGCRKALMLAVSVPNHSSLMRDAGEELAKTMDTLTFSEPSAPLVQNATARAADDLDSLIGHLKAHVYNPVYWTRTVEALRDVHGVTTVIEAGPGKVLTGLGKRIDRSLTTLPVDSTAGLVAALAAVGVTAA</sequence>
<feature type="active site" evidence="7">
    <location>
        <position position="209"/>
    </location>
</feature>
<evidence type="ECO:0000313" key="10">
    <source>
        <dbReference type="Proteomes" id="UP000250079"/>
    </source>
</evidence>
<dbReference type="EC" id="2.3.1.39" evidence="1 6"/>
<evidence type="ECO:0000256" key="7">
    <source>
        <dbReference type="PIRSR" id="PIRSR000446-1"/>
    </source>
</evidence>
<dbReference type="RefSeq" id="WP_236994646.1">
    <property type="nucleotide sequence ID" value="NZ_CP018632.1"/>
</dbReference>
<evidence type="ECO:0000256" key="2">
    <source>
        <dbReference type="ARBA" id="ARBA00018953"/>
    </source>
</evidence>
<dbReference type="GO" id="GO:0006633">
    <property type="term" value="P:fatty acid biosynthetic process"/>
    <property type="evidence" value="ECO:0007669"/>
    <property type="project" value="TreeGrafter"/>
</dbReference>
<organism evidence="9 10">
    <name type="scientific">Granulosicoccus antarcticus IMCC3135</name>
    <dbReference type="NCBI Taxonomy" id="1192854"/>
    <lineage>
        <taxon>Bacteria</taxon>
        <taxon>Pseudomonadati</taxon>
        <taxon>Pseudomonadota</taxon>
        <taxon>Gammaproteobacteria</taxon>
        <taxon>Chromatiales</taxon>
        <taxon>Granulosicoccaceae</taxon>
        <taxon>Granulosicoccus</taxon>
    </lineage>
</organism>
<dbReference type="EMBL" id="CP018632">
    <property type="protein sequence ID" value="ASJ74872.1"/>
    <property type="molecule type" value="Genomic_DNA"/>
</dbReference>
<evidence type="ECO:0000256" key="4">
    <source>
        <dbReference type="ARBA" id="ARBA00023315"/>
    </source>
</evidence>
<comment type="catalytic activity">
    <reaction evidence="5 6">
        <text>holo-[ACP] + malonyl-CoA = malonyl-[ACP] + CoA</text>
        <dbReference type="Rhea" id="RHEA:41792"/>
        <dbReference type="Rhea" id="RHEA-COMP:9623"/>
        <dbReference type="Rhea" id="RHEA-COMP:9685"/>
        <dbReference type="ChEBI" id="CHEBI:57287"/>
        <dbReference type="ChEBI" id="CHEBI:57384"/>
        <dbReference type="ChEBI" id="CHEBI:64479"/>
        <dbReference type="ChEBI" id="CHEBI:78449"/>
        <dbReference type="EC" id="2.3.1.39"/>
    </reaction>
</comment>
<protein>
    <recommendedName>
        <fullName evidence="2 6">Malonyl CoA-acyl carrier protein transacylase</fullName>
        <ecNumber evidence="1 6">2.3.1.39</ecNumber>
    </recommendedName>
</protein>
<dbReference type="InterPro" id="IPR024925">
    <property type="entry name" value="Malonyl_CoA-ACP_transAc"/>
</dbReference>
<dbReference type="InterPro" id="IPR050858">
    <property type="entry name" value="Mal-CoA-ACP_Trans/PKS_FabD"/>
</dbReference>
<dbReference type="InterPro" id="IPR016035">
    <property type="entry name" value="Acyl_Trfase/lysoPLipase"/>
</dbReference>
<dbReference type="Gene3D" id="3.40.366.10">
    <property type="entry name" value="Malonyl-Coenzyme A Acyl Carrier Protein, domain 2"/>
    <property type="match status" value="1"/>
</dbReference>
<evidence type="ECO:0000256" key="3">
    <source>
        <dbReference type="ARBA" id="ARBA00022679"/>
    </source>
</evidence>
<dbReference type="InterPro" id="IPR014043">
    <property type="entry name" value="Acyl_transferase_dom"/>
</dbReference>
<dbReference type="NCBIfam" id="TIGR00128">
    <property type="entry name" value="fabD"/>
    <property type="match status" value="1"/>
</dbReference>
<dbReference type="PIRSF" id="PIRSF000446">
    <property type="entry name" value="Mct"/>
    <property type="match status" value="1"/>
</dbReference>
<dbReference type="GO" id="GO:0005829">
    <property type="term" value="C:cytosol"/>
    <property type="evidence" value="ECO:0007669"/>
    <property type="project" value="TreeGrafter"/>
</dbReference>
<accession>A0A2Z2NTJ4</accession>
<dbReference type="PANTHER" id="PTHR42681">
    <property type="entry name" value="MALONYL-COA-ACYL CARRIER PROTEIN TRANSACYLASE, MITOCHONDRIAL"/>
    <property type="match status" value="1"/>
</dbReference>
<comment type="similarity">
    <text evidence="6">Belongs to the fabD family.</text>
</comment>
<dbReference type="GO" id="GO:0004314">
    <property type="term" value="F:[acyl-carrier-protein] S-malonyltransferase activity"/>
    <property type="evidence" value="ECO:0007669"/>
    <property type="project" value="UniProtKB-EC"/>
</dbReference>
<dbReference type="InterPro" id="IPR004410">
    <property type="entry name" value="Malonyl_CoA-ACP_transAc_FabD"/>
</dbReference>
<feature type="domain" description="Malonyl-CoA:ACP transacylase (MAT)" evidence="8">
    <location>
        <begin position="15"/>
        <end position="319"/>
    </location>
</feature>
<dbReference type="Pfam" id="PF00698">
    <property type="entry name" value="Acyl_transf_1"/>
    <property type="match status" value="1"/>
</dbReference>
<feature type="active site" evidence="7">
    <location>
        <position position="100"/>
    </location>
</feature>
<dbReference type="SUPFAM" id="SSF52151">
    <property type="entry name" value="FabD/lysophospholipase-like"/>
    <property type="match status" value="1"/>
</dbReference>
<dbReference type="Gene3D" id="3.30.70.250">
    <property type="entry name" value="Malonyl-CoA ACP transacylase, ACP-binding"/>
    <property type="match status" value="1"/>
</dbReference>
<dbReference type="Proteomes" id="UP000250079">
    <property type="component" value="Chromosome"/>
</dbReference>
<dbReference type="InterPro" id="IPR001227">
    <property type="entry name" value="Ac_transferase_dom_sf"/>
</dbReference>
<dbReference type="InterPro" id="IPR016036">
    <property type="entry name" value="Malonyl_transacylase_ACP-bd"/>
</dbReference>
<dbReference type="KEGG" id="gai:IMCC3135_24015"/>
<proteinExistence type="inferred from homology"/>
<dbReference type="SMART" id="SM00827">
    <property type="entry name" value="PKS_AT"/>
    <property type="match status" value="1"/>
</dbReference>
<evidence type="ECO:0000256" key="5">
    <source>
        <dbReference type="ARBA" id="ARBA00048462"/>
    </source>
</evidence>
<dbReference type="PANTHER" id="PTHR42681:SF1">
    <property type="entry name" value="MALONYL-COA-ACYL CARRIER PROTEIN TRANSACYLASE, MITOCHONDRIAL"/>
    <property type="match status" value="1"/>
</dbReference>
<evidence type="ECO:0000256" key="6">
    <source>
        <dbReference type="PIRNR" id="PIRNR000446"/>
    </source>
</evidence>
<keyword evidence="10" id="KW-1185">Reference proteome</keyword>
<evidence type="ECO:0000259" key="8">
    <source>
        <dbReference type="SMART" id="SM00827"/>
    </source>
</evidence>
<dbReference type="SUPFAM" id="SSF55048">
    <property type="entry name" value="Probable ACP-binding domain of malonyl-CoA ACP transacylase"/>
    <property type="match status" value="1"/>
</dbReference>
<dbReference type="FunFam" id="3.30.70.250:FF:000001">
    <property type="entry name" value="Malonyl CoA-acyl carrier protein transacylase"/>
    <property type="match status" value="1"/>
</dbReference>
<keyword evidence="3 6" id="KW-0808">Transferase</keyword>
<gene>
    <name evidence="9" type="primary">fabD</name>
    <name evidence="9" type="ORF">IMCC3135_24015</name>
</gene>
<evidence type="ECO:0000256" key="1">
    <source>
        <dbReference type="ARBA" id="ARBA00013258"/>
    </source>
</evidence>
<evidence type="ECO:0000313" key="9">
    <source>
        <dbReference type="EMBL" id="ASJ74872.1"/>
    </source>
</evidence>
<name>A0A2Z2NTJ4_9GAMM</name>
<reference evidence="9 10" key="1">
    <citation type="submission" date="2016-12" db="EMBL/GenBank/DDBJ databases">
        <authorList>
            <person name="Song W.-J."/>
            <person name="Kurnit D.M."/>
        </authorList>
    </citation>
    <scope>NUCLEOTIDE SEQUENCE [LARGE SCALE GENOMIC DNA]</scope>
    <source>
        <strain evidence="9 10">IMCC3135</strain>
    </source>
</reference>